<sequence>LGYSVGRWDNGTLVVTTTNVSDALFSRNIPLSDELEILERFTPSTDGSRLDYKMTVTDPAAFLEPVELGFYWIYIPGVTVEPYECTEGEVRN</sequence>
<proteinExistence type="predicted"/>
<name>A0A383AIN2_9ZZZZ</name>
<organism evidence="1">
    <name type="scientific">marine metagenome</name>
    <dbReference type="NCBI Taxonomy" id="408172"/>
    <lineage>
        <taxon>unclassified sequences</taxon>
        <taxon>metagenomes</taxon>
        <taxon>ecological metagenomes</taxon>
    </lineage>
</organism>
<accession>A0A383AIN2</accession>
<protein>
    <submittedName>
        <fullName evidence="1">Uncharacterized protein</fullName>
    </submittedName>
</protein>
<feature type="non-terminal residue" evidence="1">
    <location>
        <position position="1"/>
    </location>
</feature>
<reference evidence="1" key="1">
    <citation type="submission" date="2018-05" db="EMBL/GenBank/DDBJ databases">
        <authorList>
            <person name="Lanie J.A."/>
            <person name="Ng W.-L."/>
            <person name="Kazmierczak K.M."/>
            <person name="Andrzejewski T.M."/>
            <person name="Davidsen T.M."/>
            <person name="Wayne K.J."/>
            <person name="Tettelin H."/>
            <person name="Glass J.I."/>
            <person name="Rusch D."/>
            <person name="Podicherti R."/>
            <person name="Tsui H.-C.T."/>
            <person name="Winkler M.E."/>
        </authorList>
    </citation>
    <scope>NUCLEOTIDE SEQUENCE</scope>
</reference>
<evidence type="ECO:0000313" key="1">
    <source>
        <dbReference type="EMBL" id="SVE07409.1"/>
    </source>
</evidence>
<gene>
    <name evidence="1" type="ORF">METZ01_LOCUS460263</name>
</gene>
<dbReference type="EMBL" id="UINC01192317">
    <property type="protein sequence ID" value="SVE07409.1"/>
    <property type="molecule type" value="Genomic_DNA"/>
</dbReference>
<dbReference type="AlphaFoldDB" id="A0A383AIN2"/>